<dbReference type="Proteomes" id="UP000029453">
    <property type="component" value="Unassembled WGS sequence"/>
</dbReference>
<protein>
    <submittedName>
        <fullName evidence="2">Acyl-coenzyme A synthetases/AMP-(Fatty) acid ligase</fullName>
    </submittedName>
</protein>
<dbReference type="GO" id="GO:0016874">
    <property type="term" value="F:ligase activity"/>
    <property type="evidence" value="ECO:0007669"/>
    <property type="project" value="UniProtKB-KW"/>
</dbReference>
<dbReference type="EMBL" id="BALG01000362">
    <property type="protein sequence ID" value="GAC44180.1"/>
    <property type="molecule type" value="Genomic_DNA"/>
</dbReference>
<evidence type="ECO:0000313" key="3">
    <source>
        <dbReference type="Proteomes" id="UP000029453"/>
    </source>
</evidence>
<feature type="compositionally biased region" description="Polar residues" evidence="1">
    <location>
        <begin position="33"/>
        <end position="51"/>
    </location>
</feature>
<feature type="non-terminal residue" evidence="2">
    <location>
        <position position="1"/>
    </location>
</feature>
<keyword evidence="3" id="KW-1185">Reference proteome</keyword>
<organism evidence="2 3">
    <name type="scientific">Paenibacillus popilliae ATCC 14706</name>
    <dbReference type="NCBI Taxonomy" id="1212764"/>
    <lineage>
        <taxon>Bacteria</taxon>
        <taxon>Bacillati</taxon>
        <taxon>Bacillota</taxon>
        <taxon>Bacilli</taxon>
        <taxon>Bacillales</taxon>
        <taxon>Paenibacillaceae</taxon>
        <taxon>Paenibacillus</taxon>
    </lineage>
</organism>
<comment type="caution">
    <text evidence="2">The sequence shown here is derived from an EMBL/GenBank/DDBJ whole genome shotgun (WGS) entry which is preliminary data.</text>
</comment>
<evidence type="ECO:0000256" key="1">
    <source>
        <dbReference type="SAM" id="MobiDB-lite"/>
    </source>
</evidence>
<name>M9LLJ3_PAEPP</name>
<proteinExistence type="predicted"/>
<keyword evidence="2" id="KW-0436">Ligase</keyword>
<dbReference type="AlphaFoldDB" id="M9LLJ3"/>
<accession>M9LLJ3</accession>
<feature type="region of interest" description="Disordered" evidence="1">
    <location>
        <begin position="30"/>
        <end position="51"/>
    </location>
</feature>
<gene>
    <name evidence="2" type="ORF">PPOP_3583</name>
</gene>
<sequence length="169" mass="18652">NYFVTESEIWTHNNGPLIKLISKMLGNAGKNAARNTGKSTAKNAKNVTRGTGNVGKSFVKLKRPKELDFTYRRLDEKVRTMMNKQGNVKGGSFKEVNASKGQNEVGHHIAQNAYNKRNGISRNDGPAVLMSKYDHSMTRTFAGKGKASMRADDALGLNDGNVWLKMFGM</sequence>
<reference evidence="2 3" key="1">
    <citation type="submission" date="2012-10" db="EMBL/GenBank/DDBJ databases">
        <title>Draft Genome Sequence of Paenibacillus popilliae ATCC 14706T.</title>
        <authorList>
            <person name="Iiyama K."/>
            <person name="Mori K."/>
            <person name="Mon H."/>
            <person name="Chieda Y."/>
            <person name="Lee J.M."/>
            <person name="Kusakabe T."/>
            <person name="Tashiro K."/>
            <person name="Asano S."/>
            <person name="Yasunaga-Aoki C."/>
            <person name="Shimizu S."/>
        </authorList>
    </citation>
    <scope>NUCLEOTIDE SEQUENCE [LARGE SCALE GENOMIC DNA]</scope>
    <source>
        <strain evidence="2 3">ATCC 14706</strain>
    </source>
</reference>
<evidence type="ECO:0000313" key="2">
    <source>
        <dbReference type="EMBL" id="GAC44180.1"/>
    </source>
</evidence>